<feature type="compositionally biased region" description="Basic and acidic residues" evidence="3">
    <location>
        <begin position="23"/>
        <end position="41"/>
    </location>
</feature>
<evidence type="ECO:0000313" key="5">
    <source>
        <dbReference type="EMBL" id="CAK7919127.1"/>
    </source>
</evidence>
<proteinExistence type="predicted"/>
<dbReference type="CDD" id="cd22929">
    <property type="entry name" value="HFD_POLE4-like"/>
    <property type="match status" value="1"/>
</dbReference>
<evidence type="ECO:0000256" key="2">
    <source>
        <dbReference type="ARBA" id="ARBA00023242"/>
    </source>
</evidence>
<keyword evidence="6" id="KW-1185">Reference proteome</keyword>
<protein>
    <submittedName>
        <fullName evidence="5">DNA polymerase epsilon subunit C</fullName>
    </submittedName>
</protein>
<evidence type="ECO:0000256" key="3">
    <source>
        <dbReference type="SAM" id="MobiDB-lite"/>
    </source>
</evidence>
<evidence type="ECO:0000256" key="1">
    <source>
        <dbReference type="ARBA" id="ARBA00004123"/>
    </source>
</evidence>
<feature type="region of interest" description="Disordered" evidence="3">
    <location>
        <begin position="1"/>
        <end position="93"/>
    </location>
</feature>
<sequence>MSSPQTDEREHQSVQEVDMTVDEVEKVESSEEGDHNKKDVTMGEETVEEDEEEEDHIADDQPHGEDDDEAEDGKNVVDVEEEEEEEEEEASLSLPLSKIKKIFKLDPEYTAASPGAVYATGLATELFIQYFVEQASMSAKMDKRKKIQYKDFSSAVSHNDALTFLRDTVPKTQELSALISKNIIDVNGQPGVADMDTMGSSTTGEQEDVEEVQTTTHSKPLAKGQQTLNFERATPQAKAVDPAPVAPIKKAVLSDLMSEDQDEEEVIMID</sequence>
<comment type="subcellular location">
    <subcellularLocation>
        <location evidence="1">Nucleus</location>
    </subcellularLocation>
</comment>
<evidence type="ECO:0000313" key="6">
    <source>
        <dbReference type="Proteomes" id="UP001497600"/>
    </source>
</evidence>
<evidence type="ECO:0000259" key="4">
    <source>
        <dbReference type="Pfam" id="PF00808"/>
    </source>
</evidence>
<gene>
    <name evidence="5" type="primary">DPB3</name>
    <name evidence="5" type="ORF">CAAN4_G16424</name>
</gene>
<reference evidence="5 6" key="1">
    <citation type="submission" date="2024-01" db="EMBL/GenBank/DDBJ databases">
        <authorList>
            <consortium name="Genoscope - CEA"/>
            <person name="William W."/>
        </authorList>
    </citation>
    <scope>NUCLEOTIDE SEQUENCE [LARGE SCALE GENOMIC DNA]</scope>
    <source>
        <strain evidence="5 6">29B2s-10</strain>
    </source>
</reference>
<dbReference type="InterPro" id="IPR003958">
    <property type="entry name" value="CBFA_NFYB_domain"/>
</dbReference>
<accession>A0ABP0EK29</accession>
<dbReference type="PANTHER" id="PTHR10252">
    <property type="entry name" value="HISTONE-LIKE TRANSCRIPTION FACTOR CCAAT-RELATED"/>
    <property type="match status" value="1"/>
</dbReference>
<dbReference type="SUPFAM" id="SSF47113">
    <property type="entry name" value="Histone-fold"/>
    <property type="match status" value="1"/>
</dbReference>
<dbReference type="InterPro" id="IPR009072">
    <property type="entry name" value="Histone-fold"/>
</dbReference>
<feature type="domain" description="Transcription factor CBF/NF-Y/archaeal histone" evidence="4">
    <location>
        <begin position="93"/>
        <end position="156"/>
    </location>
</feature>
<name>A0ABP0EK29_9ASCO</name>
<feature type="compositionally biased region" description="Basic and acidic residues" evidence="3">
    <location>
        <begin position="1"/>
        <end position="13"/>
    </location>
</feature>
<dbReference type="PANTHER" id="PTHR10252:SF151">
    <property type="entry name" value="DNA POLYMERASE EPSILON NONCATALYTIC SUBUNIT"/>
    <property type="match status" value="1"/>
</dbReference>
<organism evidence="5 6">
    <name type="scientific">[Candida] anglica</name>
    <dbReference type="NCBI Taxonomy" id="148631"/>
    <lineage>
        <taxon>Eukaryota</taxon>
        <taxon>Fungi</taxon>
        <taxon>Dikarya</taxon>
        <taxon>Ascomycota</taxon>
        <taxon>Saccharomycotina</taxon>
        <taxon>Pichiomycetes</taxon>
        <taxon>Debaryomycetaceae</taxon>
        <taxon>Kurtzmaniella</taxon>
    </lineage>
</organism>
<dbReference type="Pfam" id="PF00808">
    <property type="entry name" value="CBFD_NFYB_HMF"/>
    <property type="match status" value="1"/>
</dbReference>
<keyword evidence="2" id="KW-0539">Nucleus</keyword>
<feature type="compositionally biased region" description="Acidic residues" evidence="3">
    <location>
        <begin position="78"/>
        <end position="90"/>
    </location>
</feature>
<feature type="region of interest" description="Disordered" evidence="3">
    <location>
        <begin position="197"/>
        <end position="245"/>
    </location>
</feature>
<dbReference type="EMBL" id="OZ004259">
    <property type="protein sequence ID" value="CAK7919127.1"/>
    <property type="molecule type" value="Genomic_DNA"/>
</dbReference>
<dbReference type="Proteomes" id="UP001497600">
    <property type="component" value="Chromosome G"/>
</dbReference>
<feature type="compositionally biased region" description="Acidic residues" evidence="3">
    <location>
        <begin position="45"/>
        <end position="57"/>
    </location>
</feature>
<dbReference type="Gene3D" id="1.10.20.10">
    <property type="entry name" value="Histone, subunit A"/>
    <property type="match status" value="1"/>
</dbReference>
<dbReference type="InterPro" id="IPR050568">
    <property type="entry name" value="Transcr_DNA_Rep_Reg"/>
</dbReference>